<keyword evidence="2" id="KW-0472">Membrane</keyword>
<dbReference type="EMBL" id="CP029803">
    <property type="protein sequence ID" value="AWT59910.1"/>
    <property type="molecule type" value="Genomic_DNA"/>
</dbReference>
<keyword evidence="2" id="KW-0812">Transmembrane</keyword>
<dbReference type="InterPro" id="IPR036465">
    <property type="entry name" value="vWFA_dom_sf"/>
</dbReference>
<evidence type="ECO:0000313" key="3">
    <source>
        <dbReference type="EMBL" id="AWT59910.1"/>
    </source>
</evidence>
<feature type="transmembrane region" description="Helical" evidence="2">
    <location>
        <begin position="12"/>
        <end position="31"/>
    </location>
</feature>
<dbReference type="AlphaFoldDB" id="A0A2Z4ALN9"/>
<sequence length="353" mass="40290">MKKNRGVTSFSISFLDCISCGFGAIILLFVLTSGKKVEDSNQQLSDKEVDLGALRRNIQDEEQDLLRLSVDIEEIRKRVKILETDEIEIETKIEDKTLELRLLLEQLAEMEELRDNLLARLEKLPTVEEAVPIPVPNPVRRQYLTEFKLDGERVIFLIESSGGMLDANVELAIERSTGTKEEKRSAPKWKRTMRAVEWLFTSLKPPSRYQIYFFGKETESIYPTRAFDWMDMSDRKQTAETLKRLREKTPQGPANLEKAFYVIGNLDPLPDNIILLVDGLPTQGESVKAGHVVDTQTRIRMFNAAKRAMPRGVPLNIILLPWSGDPEAASMYWLMATETDGSFICPARDWPTI</sequence>
<reference evidence="3 4" key="1">
    <citation type="submission" date="2018-06" db="EMBL/GenBank/DDBJ databases">
        <title>Draft Genome Sequence of a Novel Marine Bacterium Related to the Verrucomicrobia.</title>
        <authorList>
            <person name="Vosseberg J."/>
            <person name="Martijn J."/>
            <person name="Ettema T.J.G."/>
        </authorList>
    </citation>
    <scope>NUCLEOTIDE SEQUENCE [LARGE SCALE GENOMIC DNA]</scope>
    <source>
        <strain evidence="3">TARA_B100001123</strain>
    </source>
</reference>
<evidence type="ECO:0008006" key="5">
    <source>
        <dbReference type="Google" id="ProtNLM"/>
    </source>
</evidence>
<dbReference type="Gene3D" id="3.40.50.410">
    <property type="entry name" value="von Willebrand factor, type A domain"/>
    <property type="match status" value="1"/>
</dbReference>
<protein>
    <recommendedName>
        <fullName evidence="5">VWFA domain-containing protein</fullName>
    </recommendedName>
</protein>
<name>A0A2Z4ALN9_9BACT</name>
<keyword evidence="2" id="KW-1133">Transmembrane helix</keyword>
<evidence type="ECO:0000256" key="1">
    <source>
        <dbReference type="SAM" id="Coils"/>
    </source>
</evidence>
<feature type="coiled-coil region" evidence="1">
    <location>
        <begin position="37"/>
        <end position="120"/>
    </location>
</feature>
<accession>A0A2Z4ALN9</accession>
<dbReference type="KEGG" id="mtar:DF168_01107"/>
<evidence type="ECO:0000256" key="2">
    <source>
        <dbReference type="SAM" id="Phobius"/>
    </source>
</evidence>
<dbReference type="SUPFAM" id="SSF53300">
    <property type="entry name" value="vWA-like"/>
    <property type="match status" value="1"/>
</dbReference>
<keyword evidence="1" id="KW-0175">Coiled coil</keyword>
<organism evidence="3 4">
    <name type="scientific">Candidatus Moanibacter tarae</name>
    <dbReference type="NCBI Taxonomy" id="2200854"/>
    <lineage>
        <taxon>Bacteria</taxon>
        <taxon>Pseudomonadati</taxon>
        <taxon>Verrucomicrobiota</taxon>
        <taxon>Opitutia</taxon>
        <taxon>Puniceicoccales</taxon>
        <taxon>Puniceicoccales incertae sedis</taxon>
        <taxon>Candidatus Moanibacter</taxon>
    </lineage>
</organism>
<dbReference type="Proteomes" id="UP000247465">
    <property type="component" value="Chromosome"/>
</dbReference>
<evidence type="ECO:0000313" key="4">
    <source>
        <dbReference type="Proteomes" id="UP000247465"/>
    </source>
</evidence>
<proteinExistence type="predicted"/>
<gene>
    <name evidence="3" type="ORF">DF168_01107</name>
</gene>